<comment type="function">
    <text evidence="8">Conversion of 1,4-dihydroxy-2-naphthoate (DHNA) to demethylmenaquinone (DMK).</text>
</comment>
<evidence type="ECO:0000256" key="5">
    <source>
        <dbReference type="ARBA" id="ARBA00022692"/>
    </source>
</evidence>
<sequence>MPNIKAWVISLRLRTLPLALSTIFMGSFLAVDSDTFRWSVLIWASLTTLFLQILSNLANDYGDALSGADNDEREGPRRALQQGAITLKQMKVAISTTALLALISGLTLIFISLQGNHLYAFAFFLMGIAAIAAAIRYTVGRNPYGYRGLGDFYVYLFFGLMGVGGTFFLHSGYWDWSVLLPATAVGFFSTGVLNLNNTRDIESDKKSGKKTLPVMMGRKNAALYHSFLLLSGWTAMVIWLLIYESRPGAWLVFLSMPLFVKNIIAIFRFDAPSAKLDPELRNLSLGTLLFVLLYGIGVF</sequence>
<name>A0A2T0XAL3_9BACT</name>
<evidence type="ECO:0000256" key="8">
    <source>
        <dbReference type="HAMAP-Rule" id="MF_01937"/>
    </source>
</evidence>
<dbReference type="GO" id="GO:0009234">
    <property type="term" value="P:menaquinone biosynthetic process"/>
    <property type="evidence" value="ECO:0007669"/>
    <property type="project" value="UniProtKB-UniRule"/>
</dbReference>
<dbReference type="InterPro" id="IPR000537">
    <property type="entry name" value="UbiA_prenyltransferase"/>
</dbReference>
<keyword evidence="11" id="KW-1185">Reference proteome</keyword>
<feature type="transmembrane region" description="Helical" evidence="8">
    <location>
        <begin position="119"/>
        <end position="140"/>
    </location>
</feature>
<evidence type="ECO:0000256" key="2">
    <source>
        <dbReference type="ARBA" id="ARBA00022428"/>
    </source>
</evidence>
<dbReference type="PIRSF" id="PIRSF005355">
    <property type="entry name" value="UBIAD1"/>
    <property type="match status" value="1"/>
</dbReference>
<dbReference type="OrthoDB" id="9767568at2"/>
<dbReference type="NCBIfam" id="TIGR00751">
    <property type="entry name" value="menA"/>
    <property type="match status" value="1"/>
</dbReference>
<keyword evidence="6 8" id="KW-1133">Transmembrane helix</keyword>
<reference evidence="10 11" key="1">
    <citation type="submission" date="2018-07" db="EMBL/GenBank/DDBJ databases">
        <title>Freshwater and sediment microbial communities from various areas in North America, analyzing microbe dynamics in response to fracking.</title>
        <authorList>
            <person name="Lamendella R."/>
        </authorList>
    </citation>
    <scope>NUCLEOTIDE SEQUENCE [LARGE SCALE GENOMIC DNA]</scope>
    <source>
        <strain evidence="10 11">160A</strain>
    </source>
</reference>
<dbReference type="NCBIfam" id="NF004750">
    <property type="entry name" value="PRK06080.1-2"/>
    <property type="match status" value="1"/>
</dbReference>
<dbReference type="HAMAP" id="MF_01937">
    <property type="entry name" value="MenA_1"/>
    <property type="match status" value="1"/>
</dbReference>
<gene>
    <name evidence="8" type="primary">menA</name>
    <name evidence="10" type="ORF">DFO77_13131</name>
</gene>
<dbReference type="RefSeq" id="WP_106154183.1">
    <property type="nucleotide sequence ID" value="NZ_PVTS01000017.1"/>
</dbReference>
<keyword evidence="3 8" id="KW-1003">Cell membrane</keyword>
<dbReference type="AlphaFoldDB" id="A0A2T0XAL3"/>
<dbReference type="Proteomes" id="UP000252733">
    <property type="component" value="Unassembled WGS sequence"/>
</dbReference>
<dbReference type="STRING" id="1168289.GCA_000259075_02370"/>
<dbReference type="PANTHER" id="PTHR13929">
    <property type="entry name" value="1,4-DIHYDROXY-2-NAPHTHOATE OCTAPRENYLTRANSFERASE"/>
    <property type="match status" value="1"/>
</dbReference>
<feature type="transmembrane region" description="Helical" evidence="8">
    <location>
        <begin position="176"/>
        <end position="196"/>
    </location>
</feature>
<dbReference type="Gene3D" id="1.10.357.140">
    <property type="entry name" value="UbiA prenyltransferase"/>
    <property type="match status" value="1"/>
</dbReference>
<keyword evidence="2 8" id="KW-0474">Menaquinone biosynthesis</keyword>
<feature type="transmembrane region" description="Helical" evidence="8">
    <location>
        <begin position="40"/>
        <end position="58"/>
    </location>
</feature>
<feature type="transmembrane region" description="Helical" evidence="8">
    <location>
        <begin position="92"/>
        <end position="113"/>
    </location>
</feature>
<comment type="subcellular location">
    <subcellularLocation>
        <location evidence="8">Cell membrane</location>
        <topology evidence="8">Multi-pass membrane protein</topology>
    </subcellularLocation>
    <subcellularLocation>
        <location evidence="1">Membrane</location>
        <topology evidence="1">Multi-pass membrane protein</topology>
    </subcellularLocation>
</comment>
<evidence type="ECO:0000256" key="9">
    <source>
        <dbReference type="NCBIfam" id="TIGR00751"/>
    </source>
</evidence>
<evidence type="ECO:0000313" key="10">
    <source>
        <dbReference type="EMBL" id="RCW29130.1"/>
    </source>
</evidence>
<keyword evidence="4 8" id="KW-0808">Transferase</keyword>
<dbReference type="InterPro" id="IPR004657">
    <property type="entry name" value="MenA"/>
</dbReference>
<proteinExistence type="inferred from homology"/>
<evidence type="ECO:0000256" key="3">
    <source>
        <dbReference type="ARBA" id="ARBA00022475"/>
    </source>
</evidence>
<comment type="similarity">
    <text evidence="8">Belongs to the MenA family. Type 1 subfamily.</text>
</comment>
<feature type="transmembrane region" description="Helical" evidence="8">
    <location>
        <begin position="248"/>
        <end position="268"/>
    </location>
</feature>
<dbReference type="GO" id="GO:0005886">
    <property type="term" value="C:plasma membrane"/>
    <property type="evidence" value="ECO:0007669"/>
    <property type="project" value="UniProtKB-SubCell"/>
</dbReference>
<feature type="transmembrane region" description="Helical" evidence="8">
    <location>
        <begin position="152"/>
        <end position="170"/>
    </location>
</feature>
<evidence type="ECO:0000256" key="1">
    <source>
        <dbReference type="ARBA" id="ARBA00004141"/>
    </source>
</evidence>
<accession>A0A2T0XAL3</accession>
<dbReference type="UniPathway" id="UPA00079">
    <property type="reaction ID" value="UER00168"/>
</dbReference>
<comment type="pathway">
    <text evidence="8">Quinol/quinone metabolism; menaquinone biosynthesis; menaquinol from 1,4-dihydroxy-2-naphthoate: step 1/2.</text>
</comment>
<dbReference type="GO" id="GO:0046428">
    <property type="term" value="F:1,4-dihydroxy-2-naphthoate polyprenyltransferase activity"/>
    <property type="evidence" value="ECO:0007669"/>
    <property type="project" value="UniProtKB-UniRule"/>
</dbReference>
<dbReference type="Pfam" id="PF01040">
    <property type="entry name" value="UbiA"/>
    <property type="match status" value="1"/>
</dbReference>
<keyword evidence="5 8" id="KW-0812">Transmembrane</keyword>
<dbReference type="EC" id="2.5.1.74" evidence="8 9"/>
<comment type="caution">
    <text evidence="10">The sequence shown here is derived from an EMBL/GenBank/DDBJ whole genome shotgun (WGS) entry which is preliminary data.</text>
</comment>
<feature type="transmembrane region" description="Helical" evidence="8">
    <location>
        <begin position="280"/>
        <end position="297"/>
    </location>
</feature>
<dbReference type="CDD" id="cd13962">
    <property type="entry name" value="PT_UbiA_UBIAD1"/>
    <property type="match status" value="1"/>
</dbReference>
<dbReference type="InterPro" id="IPR026046">
    <property type="entry name" value="UBIAD1"/>
</dbReference>
<comment type="catalytic activity">
    <reaction evidence="8">
        <text>an all-trans-polyprenyl diphosphate + 1,4-dihydroxy-2-naphthoate + H(+) = a 2-demethylmenaquinol + CO2 + diphosphate</text>
        <dbReference type="Rhea" id="RHEA:26478"/>
        <dbReference type="Rhea" id="RHEA-COMP:9563"/>
        <dbReference type="Rhea" id="RHEA-COMP:9564"/>
        <dbReference type="ChEBI" id="CHEBI:11173"/>
        <dbReference type="ChEBI" id="CHEBI:15378"/>
        <dbReference type="ChEBI" id="CHEBI:16526"/>
        <dbReference type="ChEBI" id="CHEBI:33019"/>
        <dbReference type="ChEBI" id="CHEBI:55437"/>
        <dbReference type="ChEBI" id="CHEBI:58914"/>
        <dbReference type="EC" id="2.5.1.74"/>
    </reaction>
</comment>
<protein>
    <recommendedName>
        <fullName evidence="8 9">1,4-dihydroxy-2-naphthoate octaprenyltransferase</fullName>
        <shortName evidence="8">DHNA-octaprenyltransferase</shortName>
        <ecNumber evidence="8 9">2.5.1.74</ecNumber>
    </recommendedName>
</protein>
<dbReference type="PANTHER" id="PTHR13929:SF0">
    <property type="entry name" value="UBIA PRENYLTRANSFERASE DOMAIN-CONTAINING PROTEIN 1"/>
    <property type="match status" value="1"/>
</dbReference>
<evidence type="ECO:0000256" key="6">
    <source>
        <dbReference type="ARBA" id="ARBA00022989"/>
    </source>
</evidence>
<dbReference type="EMBL" id="QPIZ01000031">
    <property type="protein sequence ID" value="RCW29130.1"/>
    <property type="molecule type" value="Genomic_DNA"/>
</dbReference>
<feature type="transmembrane region" description="Helical" evidence="8">
    <location>
        <begin position="222"/>
        <end position="242"/>
    </location>
</feature>
<dbReference type="GO" id="GO:0042371">
    <property type="term" value="P:vitamin K biosynthetic process"/>
    <property type="evidence" value="ECO:0007669"/>
    <property type="project" value="TreeGrafter"/>
</dbReference>
<keyword evidence="7 8" id="KW-0472">Membrane</keyword>
<evidence type="ECO:0000313" key="11">
    <source>
        <dbReference type="Proteomes" id="UP000252733"/>
    </source>
</evidence>
<dbReference type="InterPro" id="IPR044878">
    <property type="entry name" value="UbiA_sf"/>
</dbReference>
<evidence type="ECO:0000256" key="4">
    <source>
        <dbReference type="ARBA" id="ARBA00022679"/>
    </source>
</evidence>
<organism evidence="10 11">
    <name type="scientific">Marinilabilia salmonicolor</name>
    <dbReference type="NCBI Taxonomy" id="989"/>
    <lineage>
        <taxon>Bacteria</taxon>
        <taxon>Pseudomonadati</taxon>
        <taxon>Bacteroidota</taxon>
        <taxon>Bacteroidia</taxon>
        <taxon>Marinilabiliales</taxon>
        <taxon>Marinilabiliaceae</taxon>
        <taxon>Marinilabilia</taxon>
    </lineage>
</organism>
<evidence type="ECO:0000256" key="7">
    <source>
        <dbReference type="ARBA" id="ARBA00023136"/>
    </source>
</evidence>